<reference evidence="7 8" key="1">
    <citation type="journal article" date="2014" name="Int. J. Syst. Evol. Microbiol.">
        <title>Solimonas terrae sp. nov., isolated from soil.</title>
        <authorList>
            <person name="Kim S.J."/>
            <person name="Moon J.Y."/>
            <person name="Weon H.Y."/>
            <person name="Ahn J.H."/>
            <person name="Chen W.M."/>
            <person name="Kwon S.W."/>
        </authorList>
    </citation>
    <scope>NUCLEOTIDE SEQUENCE [LARGE SCALE GENOMIC DNA]</scope>
    <source>
        <strain evidence="7 8">KIS83-12</strain>
    </source>
</reference>
<proteinExistence type="predicted"/>
<evidence type="ECO:0000256" key="2">
    <source>
        <dbReference type="ARBA" id="ARBA00023125"/>
    </source>
</evidence>
<dbReference type="PRINTS" id="PR00455">
    <property type="entry name" value="HTHTETR"/>
</dbReference>
<dbReference type="SUPFAM" id="SSF46689">
    <property type="entry name" value="Homeodomain-like"/>
    <property type="match status" value="1"/>
</dbReference>
<dbReference type="PANTHER" id="PTHR30055:SF234">
    <property type="entry name" value="HTH-TYPE TRANSCRIPTIONAL REGULATOR BETI"/>
    <property type="match status" value="1"/>
</dbReference>
<evidence type="ECO:0000256" key="5">
    <source>
        <dbReference type="SAM" id="MobiDB-lite"/>
    </source>
</evidence>
<evidence type="ECO:0000256" key="4">
    <source>
        <dbReference type="PROSITE-ProRule" id="PRU00335"/>
    </source>
</evidence>
<keyword evidence="8" id="KW-1185">Reference proteome</keyword>
<keyword evidence="1" id="KW-0805">Transcription regulation</keyword>
<feature type="DNA-binding region" description="H-T-H motif" evidence="4">
    <location>
        <begin position="63"/>
        <end position="82"/>
    </location>
</feature>
<organism evidence="7 8">
    <name type="scientific">Solimonas terrae</name>
    <dbReference type="NCBI Taxonomy" id="1396819"/>
    <lineage>
        <taxon>Bacteria</taxon>
        <taxon>Pseudomonadati</taxon>
        <taxon>Pseudomonadota</taxon>
        <taxon>Gammaproteobacteria</taxon>
        <taxon>Nevskiales</taxon>
        <taxon>Nevskiaceae</taxon>
        <taxon>Solimonas</taxon>
    </lineage>
</organism>
<dbReference type="GO" id="GO:0000976">
    <property type="term" value="F:transcription cis-regulatory region binding"/>
    <property type="evidence" value="ECO:0007669"/>
    <property type="project" value="TreeGrafter"/>
</dbReference>
<gene>
    <name evidence="7" type="ORF">G7Y85_04000</name>
</gene>
<dbReference type="InterPro" id="IPR009057">
    <property type="entry name" value="Homeodomain-like_sf"/>
</dbReference>
<evidence type="ECO:0000313" key="8">
    <source>
        <dbReference type="Proteomes" id="UP000472676"/>
    </source>
</evidence>
<name>A0A6M2BNG3_9GAMM</name>
<dbReference type="PROSITE" id="PS50977">
    <property type="entry name" value="HTH_TETR_2"/>
    <property type="match status" value="1"/>
</dbReference>
<comment type="caution">
    <text evidence="7">The sequence shown here is derived from an EMBL/GenBank/DDBJ whole genome shotgun (WGS) entry which is preliminary data.</text>
</comment>
<dbReference type="AlphaFoldDB" id="A0A6M2BNG3"/>
<dbReference type="InterPro" id="IPR001647">
    <property type="entry name" value="HTH_TetR"/>
</dbReference>
<feature type="region of interest" description="Disordered" evidence="5">
    <location>
        <begin position="253"/>
        <end position="282"/>
    </location>
</feature>
<keyword evidence="3" id="KW-0804">Transcription</keyword>
<feature type="domain" description="HTH tetR-type" evidence="6">
    <location>
        <begin position="40"/>
        <end position="100"/>
    </location>
</feature>
<dbReference type="EMBL" id="JAAMOW010000002">
    <property type="protein sequence ID" value="NGY03914.1"/>
    <property type="molecule type" value="Genomic_DNA"/>
</dbReference>
<dbReference type="Proteomes" id="UP000472676">
    <property type="component" value="Unassembled WGS sequence"/>
</dbReference>
<evidence type="ECO:0000313" key="7">
    <source>
        <dbReference type="EMBL" id="NGY03914.1"/>
    </source>
</evidence>
<keyword evidence="2 4" id="KW-0238">DNA-binding</keyword>
<protein>
    <submittedName>
        <fullName evidence="7">TetR/AcrR family transcriptional regulator</fullName>
    </submittedName>
</protein>
<accession>A0A6M2BNG3</accession>
<dbReference type="InterPro" id="IPR050109">
    <property type="entry name" value="HTH-type_TetR-like_transc_reg"/>
</dbReference>
<evidence type="ECO:0000256" key="3">
    <source>
        <dbReference type="ARBA" id="ARBA00023163"/>
    </source>
</evidence>
<feature type="compositionally biased region" description="Basic residues" evidence="5">
    <location>
        <begin position="261"/>
        <end position="282"/>
    </location>
</feature>
<evidence type="ECO:0000259" key="6">
    <source>
        <dbReference type="PROSITE" id="PS50977"/>
    </source>
</evidence>
<evidence type="ECO:0000256" key="1">
    <source>
        <dbReference type="ARBA" id="ARBA00023015"/>
    </source>
</evidence>
<sequence>MNGGCQFREYRLASRKFVRKRGLALKKNTGGRPRRRRDPDGTRLAILEAAGTLLAKDGPEGLSVSQVAQLAKVNRGTAYQHFQTREQLVEATTVWVSEQLCQSVFGKTAAGKNADGKLTPEEQAKLADPRGGVIEHMTQFAMANPELGRAWMFQVLSSPQPANDPFWKLYRHLFEGFVQTDSAQPGIDVDVHTVLMIIGTFLWPVWARAHTRTAKEREQMAERFTNEIVRLSMYGTMRPEKYPELAARLVKGAPGKPARTAAKKATKKVAKKPAARKGRGAK</sequence>
<dbReference type="GO" id="GO:0003700">
    <property type="term" value="F:DNA-binding transcription factor activity"/>
    <property type="evidence" value="ECO:0007669"/>
    <property type="project" value="TreeGrafter"/>
</dbReference>
<dbReference type="PANTHER" id="PTHR30055">
    <property type="entry name" value="HTH-TYPE TRANSCRIPTIONAL REGULATOR RUTR"/>
    <property type="match status" value="1"/>
</dbReference>
<dbReference type="Pfam" id="PF00440">
    <property type="entry name" value="TetR_N"/>
    <property type="match status" value="1"/>
</dbReference>
<dbReference type="Gene3D" id="1.10.357.10">
    <property type="entry name" value="Tetracycline Repressor, domain 2"/>
    <property type="match status" value="1"/>
</dbReference>